<accession>A0AAN7P628</accession>
<evidence type="ECO:0000313" key="2">
    <source>
        <dbReference type="Proteomes" id="UP001353858"/>
    </source>
</evidence>
<protein>
    <recommendedName>
        <fullName evidence="3">Nuclease HARBI1</fullName>
    </recommendedName>
</protein>
<organism evidence="1 2">
    <name type="scientific">Aquatica leii</name>
    <dbReference type="NCBI Taxonomy" id="1421715"/>
    <lineage>
        <taxon>Eukaryota</taxon>
        <taxon>Metazoa</taxon>
        <taxon>Ecdysozoa</taxon>
        <taxon>Arthropoda</taxon>
        <taxon>Hexapoda</taxon>
        <taxon>Insecta</taxon>
        <taxon>Pterygota</taxon>
        <taxon>Neoptera</taxon>
        <taxon>Endopterygota</taxon>
        <taxon>Coleoptera</taxon>
        <taxon>Polyphaga</taxon>
        <taxon>Elateriformia</taxon>
        <taxon>Elateroidea</taxon>
        <taxon>Lampyridae</taxon>
        <taxon>Luciolinae</taxon>
        <taxon>Aquatica</taxon>
    </lineage>
</organism>
<proteinExistence type="predicted"/>
<reference evidence="2" key="1">
    <citation type="submission" date="2023-01" db="EMBL/GenBank/DDBJ databases">
        <title>Key to firefly adult light organ development and bioluminescence: homeobox transcription factors regulate luciferase expression and transportation to peroxisome.</title>
        <authorList>
            <person name="Fu X."/>
        </authorList>
    </citation>
    <scope>NUCLEOTIDE SEQUENCE [LARGE SCALE GENOMIC DNA]</scope>
</reference>
<dbReference type="EMBL" id="JARPUR010000002">
    <property type="protein sequence ID" value="KAK4881710.1"/>
    <property type="molecule type" value="Genomic_DNA"/>
</dbReference>
<sequence>MDSDRDGEIFDDNLDILEIIDLGFPRLTYTRSDQFHELDDGSFRKRFRLSKATTLHLLTLIKNQLEYPGNMNNSVSPMNQLLTALRFYASAGHLTAIADYMGMHTSTASRIVKKVTEAIAGLYDTAMAVIVATAVLHNIALGMNEELPPCPDDLERENLENLIENG</sequence>
<comment type="caution">
    <text evidence="1">The sequence shown here is derived from an EMBL/GenBank/DDBJ whole genome shotgun (WGS) entry which is preliminary data.</text>
</comment>
<evidence type="ECO:0000313" key="1">
    <source>
        <dbReference type="EMBL" id="KAK4881710.1"/>
    </source>
</evidence>
<dbReference type="Proteomes" id="UP001353858">
    <property type="component" value="Unassembled WGS sequence"/>
</dbReference>
<keyword evidence="2" id="KW-1185">Reference proteome</keyword>
<gene>
    <name evidence="1" type="ORF">RN001_005029</name>
</gene>
<dbReference type="AlphaFoldDB" id="A0AAN7P628"/>
<evidence type="ECO:0008006" key="3">
    <source>
        <dbReference type="Google" id="ProtNLM"/>
    </source>
</evidence>
<name>A0AAN7P628_9COLE</name>